<keyword evidence="4 6" id="KW-1133">Transmembrane helix</keyword>
<feature type="transmembrane region" description="Helical" evidence="6">
    <location>
        <begin position="39"/>
        <end position="64"/>
    </location>
</feature>
<evidence type="ECO:0000256" key="4">
    <source>
        <dbReference type="ARBA" id="ARBA00022989"/>
    </source>
</evidence>
<name>A0A3G6J1P6_9CORY</name>
<dbReference type="PANTHER" id="PTHR30086">
    <property type="entry name" value="ARGININE EXPORTER PROTEIN ARGO"/>
    <property type="match status" value="1"/>
</dbReference>
<dbReference type="GO" id="GO:0015171">
    <property type="term" value="F:amino acid transmembrane transporter activity"/>
    <property type="evidence" value="ECO:0007669"/>
    <property type="project" value="TreeGrafter"/>
</dbReference>
<keyword evidence="2" id="KW-1003">Cell membrane</keyword>
<dbReference type="Proteomes" id="UP000271587">
    <property type="component" value="Chromosome"/>
</dbReference>
<dbReference type="InterPro" id="IPR001123">
    <property type="entry name" value="LeuE-type"/>
</dbReference>
<protein>
    <submittedName>
        <fullName evidence="7">Threonine efflux protein</fullName>
    </submittedName>
</protein>
<keyword evidence="3 6" id="KW-0812">Transmembrane</keyword>
<reference evidence="7 8" key="1">
    <citation type="submission" date="2018-11" db="EMBL/GenBank/DDBJ databases">
        <authorList>
            <person name="Kleinhagauer T."/>
            <person name="Glaeser S.P."/>
            <person name="Spergser J."/>
            <person name="Ruckert C."/>
            <person name="Kaempfer P."/>
            <person name="Busse H.-J."/>
        </authorList>
    </citation>
    <scope>NUCLEOTIDE SEQUENCE [LARGE SCALE GENOMIC DNA]</scope>
    <source>
        <strain evidence="7 8">W8</strain>
    </source>
</reference>
<dbReference type="PANTHER" id="PTHR30086:SF19">
    <property type="entry name" value="THREONINE EFFLUX PROTEIN"/>
    <property type="match status" value="1"/>
</dbReference>
<evidence type="ECO:0000256" key="2">
    <source>
        <dbReference type="ARBA" id="ARBA00022475"/>
    </source>
</evidence>
<dbReference type="RefSeq" id="WP_123934894.1">
    <property type="nucleotide sequence ID" value="NZ_CP033897.1"/>
</dbReference>
<evidence type="ECO:0000256" key="5">
    <source>
        <dbReference type="ARBA" id="ARBA00023136"/>
    </source>
</evidence>
<evidence type="ECO:0000313" key="7">
    <source>
        <dbReference type="EMBL" id="AZA11927.1"/>
    </source>
</evidence>
<accession>A0A3G6J1P6</accession>
<feature type="transmembrane region" description="Helical" evidence="6">
    <location>
        <begin position="149"/>
        <end position="174"/>
    </location>
</feature>
<evidence type="ECO:0000256" key="6">
    <source>
        <dbReference type="SAM" id="Phobius"/>
    </source>
</evidence>
<dbReference type="KEGG" id="cgk:CGERO_08150"/>
<feature type="transmembrane region" description="Helical" evidence="6">
    <location>
        <begin position="70"/>
        <end position="91"/>
    </location>
</feature>
<dbReference type="OrthoDB" id="9784202at2"/>
<organism evidence="7 8">
    <name type="scientific">Corynebacterium gerontici</name>
    <dbReference type="NCBI Taxonomy" id="2079234"/>
    <lineage>
        <taxon>Bacteria</taxon>
        <taxon>Bacillati</taxon>
        <taxon>Actinomycetota</taxon>
        <taxon>Actinomycetes</taxon>
        <taxon>Mycobacteriales</taxon>
        <taxon>Corynebacteriaceae</taxon>
        <taxon>Corynebacterium</taxon>
    </lineage>
</organism>
<sequence>MDLSQFATLITLYVVGMFTPGPDLFLVMRLATKSRKHGIAAVGGIVLGLSLWVTLTVTGAAAILSAYPQLLSGIQIVGGLWLGYMGVRMLLDAKEQFQADARIDLRVAGKLGSPWKSFRQGLLTNLSNPKALLYFAAVIAPFLPPNPSVWLSIVLIFALLLTALTGFSGIALGIGSKAVRKRMVKAGPWIDAIAGGFFVFACIGLVTAGITS</sequence>
<evidence type="ECO:0000256" key="3">
    <source>
        <dbReference type="ARBA" id="ARBA00022692"/>
    </source>
</evidence>
<dbReference type="Pfam" id="PF01810">
    <property type="entry name" value="LysE"/>
    <property type="match status" value="1"/>
</dbReference>
<keyword evidence="8" id="KW-1185">Reference proteome</keyword>
<dbReference type="AlphaFoldDB" id="A0A3G6J1P6"/>
<gene>
    <name evidence="7" type="primary">rhtC</name>
    <name evidence="7" type="ORF">CGERO_08150</name>
</gene>
<proteinExistence type="predicted"/>
<evidence type="ECO:0000256" key="1">
    <source>
        <dbReference type="ARBA" id="ARBA00004651"/>
    </source>
</evidence>
<feature type="transmembrane region" description="Helical" evidence="6">
    <location>
        <begin position="122"/>
        <end position="143"/>
    </location>
</feature>
<dbReference type="GO" id="GO:0005886">
    <property type="term" value="C:plasma membrane"/>
    <property type="evidence" value="ECO:0007669"/>
    <property type="project" value="UniProtKB-SubCell"/>
</dbReference>
<keyword evidence="5 6" id="KW-0472">Membrane</keyword>
<comment type="subcellular location">
    <subcellularLocation>
        <location evidence="1">Cell membrane</location>
        <topology evidence="1">Multi-pass membrane protein</topology>
    </subcellularLocation>
</comment>
<evidence type="ECO:0000313" key="8">
    <source>
        <dbReference type="Proteomes" id="UP000271587"/>
    </source>
</evidence>
<feature type="transmembrane region" description="Helical" evidence="6">
    <location>
        <begin position="186"/>
        <end position="210"/>
    </location>
</feature>
<feature type="transmembrane region" description="Helical" evidence="6">
    <location>
        <begin position="6"/>
        <end position="27"/>
    </location>
</feature>
<dbReference type="EMBL" id="CP033897">
    <property type="protein sequence ID" value="AZA11927.1"/>
    <property type="molecule type" value="Genomic_DNA"/>
</dbReference>